<protein>
    <submittedName>
        <fullName evidence="2">Uncharacterized protein</fullName>
    </submittedName>
</protein>
<feature type="transmembrane region" description="Helical" evidence="1">
    <location>
        <begin position="25"/>
        <end position="43"/>
    </location>
</feature>
<evidence type="ECO:0000256" key="1">
    <source>
        <dbReference type="SAM" id="Phobius"/>
    </source>
</evidence>
<evidence type="ECO:0000313" key="3">
    <source>
        <dbReference type="Proteomes" id="UP000774326"/>
    </source>
</evidence>
<keyword evidence="1" id="KW-0472">Membrane</keyword>
<dbReference type="EMBL" id="JAEUBG010000861">
    <property type="protein sequence ID" value="KAH3687378.1"/>
    <property type="molecule type" value="Genomic_DNA"/>
</dbReference>
<dbReference type="AlphaFoldDB" id="A0A9P8TPP8"/>
<reference evidence="2" key="1">
    <citation type="journal article" date="2021" name="Open Biol.">
        <title>Shared evolutionary footprints suggest mitochondrial oxidative damage underlies multiple complex I losses in fungi.</title>
        <authorList>
            <person name="Schikora-Tamarit M.A."/>
            <person name="Marcet-Houben M."/>
            <person name="Nosek J."/>
            <person name="Gabaldon T."/>
        </authorList>
    </citation>
    <scope>NUCLEOTIDE SEQUENCE</scope>
    <source>
        <strain evidence="2">CBS2887</strain>
    </source>
</reference>
<organism evidence="2 3">
    <name type="scientific">Wickerhamomyces pijperi</name>
    <name type="common">Yeast</name>
    <name type="synonym">Pichia pijperi</name>
    <dbReference type="NCBI Taxonomy" id="599730"/>
    <lineage>
        <taxon>Eukaryota</taxon>
        <taxon>Fungi</taxon>
        <taxon>Dikarya</taxon>
        <taxon>Ascomycota</taxon>
        <taxon>Saccharomycotina</taxon>
        <taxon>Saccharomycetes</taxon>
        <taxon>Phaffomycetales</taxon>
        <taxon>Wickerhamomycetaceae</taxon>
        <taxon>Wickerhamomyces</taxon>
    </lineage>
</organism>
<keyword evidence="1" id="KW-0812">Transmembrane</keyword>
<reference evidence="2" key="2">
    <citation type="submission" date="2021-01" db="EMBL/GenBank/DDBJ databases">
        <authorList>
            <person name="Schikora-Tamarit M.A."/>
        </authorList>
    </citation>
    <scope>NUCLEOTIDE SEQUENCE</scope>
    <source>
        <strain evidence="2">CBS2887</strain>
    </source>
</reference>
<sequence>MEHARLDLLRLNFTVYFLVGWEPSVVPDVAVVFVAVVVVVVVGSESAAGVTDLEDRGCSGSDTTVELV</sequence>
<dbReference type="Proteomes" id="UP000774326">
    <property type="component" value="Unassembled WGS sequence"/>
</dbReference>
<keyword evidence="1" id="KW-1133">Transmembrane helix</keyword>
<gene>
    <name evidence="2" type="ORF">WICPIJ_001655</name>
</gene>
<name>A0A9P8TPP8_WICPI</name>
<evidence type="ECO:0000313" key="2">
    <source>
        <dbReference type="EMBL" id="KAH3687378.1"/>
    </source>
</evidence>
<accession>A0A9P8TPP8</accession>
<proteinExistence type="predicted"/>
<keyword evidence="3" id="KW-1185">Reference proteome</keyword>
<comment type="caution">
    <text evidence="2">The sequence shown here is derived from an EMBL/GenBank/DDBJ whole genome shotgun (WGS) entry which is preliminary data.</text>
</comment>